<accession>A0AAW0BL16</accession>
<evidence type="ECO:0000256" key="6">
    <source>
        <dbReference type="ARBA" id="ARBA00023180"/>
    </source>
</evidence>
<dbReference type="CDD" id="cd13903">
    <property type="entry name" value="CuRO_3_Tv-LCC_like"/>
    <property type="match status" value="1"/>
</dbReference>
<name>A0AAW0BL16_9AGAR</name>
<comment type="caution">
    <text evidence="11">The sequence shown here is derived from an EMBL/GenBank/DDBJ whole genome shotgun (WGS) entry which is preliminary data.</text>
</comment>
<evidence type="ECO:0000256" key="7">
    <source>
        <dbReference type="SAM" id="SignalP"/>
    </source>
</evidence>
<gene>
    <name evidence="11" type="primary">lcc3_18</name>
    <name evidence="11" type="ORF">VNI00_015670</name>
</gene>
<evidence type="ECO:0000256" key="5">
    <source>
        <dbReference type="ARBA" id="ARBA00023157"/>
    </source>
</evidence>
<keyword evidence="7" id="KW-0732">Signal</keyword>
<dbReference type="Pfam" id="PF00394">
    <property type="entry name" value="Cu-oxidase"/>
    <property type="match status" value="1"/>
</dbReference>
<dbReference type="Proteomes" id="UP001383192">
    <property type="component" value="Unassembled WGS sequence"/>
</dbReference>
<dbReference type="FunFam" id="2.60.40.420:FF:000045">
    <property type="entry name" value="Laccase 2"/>
    <property type="match status" value="1"/>
</dbReference>
<dbReference type="PROSITE" id="PS00079">
    <property type="entry name" value="MULTICOPPER_OXIDASE1"/>
    <property type="match status" value="2"/>
</dbReference>
<dbReference type="PANTHER" id="PTHR11709:SF511">
    <property type="entry name" value="LACCASE"/>
    <property type="match status" value="1"/>
</dbReference>
<dbReference type="Pfam" id="PF07732">
    <property type="entry name" value="Cu-oxidase_3"/>
    <property type="match status" value="1"/>
</dbReference>
<reference evidence="11 12" key="1">
    <citation type="submission" date="2024-01" db="EMBL/GenBank/DDBJ databases">
        <title>A draft genome for a cacao thread blight-causing isolate of Paramarasmius palmivorus.</title>
        <authorList>
            <person name="Baruah I.K."/>
            <person name="Bukari Y."/>
            <person name="Amoako-Attah I."/>
            <person name="Meinhardt L.W."/>
            <person name="Bailey B.A."/>
            <person name="Cohen S.P."/>
        </authorList>
    </citation>
    <scope>NUCLEOTIDE SEQUENCE [LARGE SCALE GENOMIC DNA]</scope>
    <source>
        <strain evidence="11 12">GH-12</strain>
    </source>
</reference>
<evidence type="ECO:0000259" key="9">
    <source>
        <dbReference type="Pfam" id="PF07731"/>
    </source>
</evidence>
<dbReference type="InterPro" id="IPR033138">
    <property type="entry name" value="Cu_oxidase_CS"/>
</dbReference>
<dbReference type="PANTHER" id="PTHR11709">
    <property type="entry name" value="MULTI-COPPER OXIDASE"/>
    <property type="match status" value="1"/>
</dbReference>
<evidence type="ECO:0000256" key="1">
    <source>
        <dbReference type="ARBA" id="ARBA00010609"/>
    </source>
</evidence>
<protein>
    <submittedName>
        <fullName evidence="11">Laccase, multicopper oxidase, benzenediol:oxygen oxidorectuctase</fullName>
    </submittedName>
</protein>
<dbReference type="PROSITE" id="PS00080">
    <property type="entry name" value="MULTICOPPER_OXIDASE2"/>
    <property type="match status" value="1"/>
</dbReference>
<evidence type="ECO:0000256" key="3">
    <source>
        <dbReference type="ARBA" id="ARBA00023002"/>
    </source>
</evidence>
<evidence type="ECO:0000259" key="10">
    <source>
        <dbReference type="Pfam" id="PF07732"/>
    </source>
</evidence>
<feature type="chain" id="PRO_5043530377" evidence="7">
    <location>
        <begin position="22"/>
        <end position="523"/>
    </location>
</feature>
<dbReference type="SUPFAM" id="SSF49503">
    <property type="entry name" value="Cupredoxins"/>
    <property type="match status" value="3"/>
</dbReference>
<dbReference type="GO" id="GO:0016491">
    <property type="term" value="F:oxidoreductase activity"/>
    <property type="evidence" value="ECO:0007669"/>
    <property type="project" value="UniProtKB-KW"/>
</dbReference>
<dbReference type="InterPro" id="IPR001117">
    <property type="entry name" value="Cu-oxidase_2nd"/>
</dbReference>
<sequence>MARPQSLLSFVLLALSAVVHAAIGPEADLVISNGVVSPDGFSRGAVLAGGTAMGPLIVGNKGESLKINVVNQLNDNTMLQSTSIHWHGFFQTHTNWADGPAFVNQCPIPHGTSFLYDFPVREQAGTFWYHSHLSTQYCDGLRGAIVIYDPDDPYKHMYDVDDESTVITLADWYHEKAKTLVDPTPDSTLINGLGRWKKGGATELAVIQVNKERGKYRMRLVNVACGPDYIFSIDNHEMTVIEADSINHEPVTVGGLRIFIGQRYSFILEANQPVGNYWIHADPSYGDNGFNRGINSAILRYVGAPEAEPADNLVQSFVAAKKPDNMLNEADLHPLENPGTVGEPFPGGVDYAVNLHISTSSDHFAINGVEYESPTLPVLLQIMSGAQQPGDLLPKGSVYELPVNSSIEVSFTGGGVKGFEHPMHLHGHAFDVVRVAGSDTYNYANPVRRDVVSTGKGGDNVTFRFFTDNPGPWFLHCHIDWHLEVGLAVVFAEAREETSQWVEVPPAWDELCPAYEALAPGEL</sequence>
<keyword evidence="2" id="KW-0479">Metal-binding</keyword>
<evidence type="ECO:0000313" key="11">
    <source>
        <dbReference type="EMBL" id="KAK7026435.1"/>
    </source>
</evidence>
<keyword evidence="3" id="KW-0560">Oxidoreductase</keyword>
<keyword evidence="12" id="KW-1185">Reference proteome</keyword>
<keyword evidence="6" id="KW-0325">Glycoprotein</keyword>
<evidence type="ECO:0000313" key="12">
    <source>
        <dbReference type="Proteomes" id="UP001383192"/>
    </source>
</evidence>
<dbReference type="Gene3D" id="2.60.40.420">
    <property type="entry name" value="Cupredoxins - blue copper proteins"/>
    <property type="match status" value="3"/>
</dbReference>
<dbReference type="InterPro" id="IPR008972">
    <property type="entry name" value="Cupredoxin"/>
</dbReference>
<feature type="domain" description="Plastocyanin-like" evidence="8">
    <location>
        <begin position="163"/>
        <end position="304"/>
    </location>
</feature>
<dbReference type="InterPro" id="IPR011707">
    <property type="entry name" value="Cu-oxidase-like_N"/>
</dbReference>
<dbReference type="GO" id="GO:0005507">
    <property type="term" value="F:copper ion binding"/>
    <property type="evidence" value="ECO:0007669"/>
    <property type="project" value="InterPro"/>
</dbReference>
<dbReference type="InterPro" id="IPR045087">
    <property type="entry name" value="Cu-oxidase_fam"/>
</dbReference>
<organism evidence="11 12">
    <name type="scientific">Paramarasmius palmivorus</name>
    <dbReference type="NCBI Taxonomy" id="297713"/>
    <lineage>
        <taxon>Eukaryota</taxon>
        <taxon>Fungi</taxon>
        <taxon>Dikarya</taxon>
        <taxon>Basidiomycota</taxon>
        <taxon>Agaricomycotina</taxon>
        <taxon>Agaricomycetes</taxon>
        <taxon>Agaricomycetidae</taxon>
        <taxon>Agaricales</taxon>
        <taxon>Marasmiineae</taxon>
        <taxon>Marasmiaceae</taxon>
        <taxon>Paramarasmius</taxon>
    </lineage>
</organism>
<feature type="signal peptide" evidence="7">
    <location>
        <begin position="1"/>
        <end position="21"/>
    </location>
</feature>
<keyword evidence="4" id="KW-0186">Copper</keyword>
<proteinExistence type="inferred from homology"/>
<comment type="similarity">
    <text evidence="1">Belongs to the multicopper oxidase family.</text>
</comment>
<dbReference type="EMBL" id="JAYKXP010000105">
    <property type="protein sequence ID" value="KAK7026435.1"/>
    <property type="molecule type" value="Genomic_DNA"/>
</dbReference>
<feature type="domain" description="Plastocyanin-like" evidence="10">
    <location>
        <begin position="33"/>
        <end position="151"/>
    </location>
</feature>
<dbReference type="InterPro" id="IPR002355">
    <property type="entry name" value="Cu_oxidase_Cu_BS"/>
</dbReference>
<evidence type="ECO:0000256" key="2">
    <source>
        <dbReference type="ARBA" id="ARBA00022723"/>
    </source>
</evidence>
<keyword evidence="5" id="KW-1015">Disulfide bond</keyword>
<evidence type="ECO:0000259" key="8">
    <source>
        <dbReference type="Pfam" id="PF00394"/>
    </source>
</evidence>
<dbReference type="CDD" id="cd13856">
    <property type="entry name" value="CuRO_1_Tv-LCC_like"/>
    <property type="match status" value="1"/>
</dbReference>
<dbReference type="Pfam" id="PF07731">
    <property type="entry name" value="Cu-oxidase_2"/>
    <property type="match status" value="1"/>
</dbReference>
<evidence type="ECO:0000256" key="4">
    <source>
        <dbReference type="ARBA" id="ARBA00023008"/>
    </source>
</evidence>
<dbReference type="InterPro" id="IPR011706">
    <property type="entry name" value="Cu-oxidase_C"/>
</dbReference>
<feature type="domain" description="Plastocyanin-like" evidence="9">
    <location>
        <begin position="373"/>
        <end position="495"/>
    </location>
</feature>
<dbReference type="AlphaFoldDB" id="A0AAW0BL16"/>